<evidence type="ECO:0000313" key="2">
    <source>
        <dbReference type="EMBL" id="WAQ99071.1"/>
    </source>
</evidence>
<proteinExistence type="predicted"/>
<accession>A0ABY7DQ94</accession>
<sequence>MLYFVVFILCIDTIVNGFENGTLCYNRFEYEYHVLEKLVKSEQDRTRLSGMLSNVYSRLSDSES</sequence>
<organism evidence="2 3">
    <name type="scientific">Mya arenaria</name>
    <name type="common">Soft-shell clam</name>
    <dbReference type="NCBI Taxonomy" id="6604"/>
    <lineage>
        <taxon>Eukaryota</taxon>
        <taxon>Metazoa</taxon>
        <taxon>Spiralia</taxon>
        <taxon>Lophotrochozoa</taxon>
        <taxon>Mollusca</taxon>
        <taxon>Bivalvia</taxon>
        <taxon>Autobranchia</taxon>
        <taxon>Heteroconchia</taxon>
        <taxon>Euheterodonta</taxon>
        <taxon>Imparidentia</taxon>
        <taxon>Neoheterodontei</taxon>
        <taxon>Myida</taxon>
        <taxon>Myoidea</taxon>
        <taxon>Myidae</taxon>
        <taxon>Mya</taxon>
    </lineage>
</organism>
<evidence type="ECO:0000313" key="3">
    <source>
        <dbReference type="Proteomes" id="UP001164746"/>
    </source>
</evidence>
<dbReference type="Proteomes" id="UP001164746">
    <property type="component" value="Chromosome 3"/>
</dbReference>
<evidence type="ECO:0000256" key="1">
    <source>
        <dbReference type="SAM" id="SignalP"/>
    </source>
</evidence>
<keyword evidence="1" id="KW-0732">Signal</keyword>
<protein>
    <submittedName>
        <fullName evidence="2">Uncharacterized protein</fullName>
    </submittedName>
</protein>
<dbReference type="EMBL" id="CP111014">
    <property type="protein sequence ID" value="WAQ99071.1"/>
    <property type="molecule type" value="Genomic_DNA"/>
</dbReference>
<gene>
    <name evidence="2" type="ORF">MAR_023444</name>
</gene>
<feature type="chain" id="PRO_5046408210" evidence="1">
    <location>
        <begin position="18"/>
        <end position="64"/>
    </location>
</feature>
<keyword evidence="3" id="KW-1185">Reference proteome</keyword>
<feature type="signal peptide" evidence="1">
    <location>
        <begin position="1"/>
        <end position="17"/>
    </location>
</feature>
<name>A0ABY7DQ94_MYAAR</name>
<reference evidence="2" key="1">
    <citation type="submission" date="2022-11" db="EMBL/GenBank/DDBJ databases">
        <title>Centuries of genome instability and evolution in soft-shell clam transmissible cancer (bioRxiv).</title>
        <authorList>
            <person name="Hart S.F.M."/>
            <person name="Yonemitsu M.A."/>
            <person name="Giersch R.M."/>
            <person name="Beal B.F."/>
            <person name="Arriagada G."/>
            <person name="Davis B.W."/>
            <person name="Ostrander E.A."/>
            <person name="Goff S.P."/>
            <person name="Metzger M.J."/>
        </authorList>
    </citation>
    <scope>NUCLEOTIDE SEQUENCE</scope>
    <source>
        <strain evidence="2">MELC-2E11</strain>
        <tissue evidence="2">Siphon/mantle</tissue>
    </source>
</reference>